<evidence type="ECO:0000313" key="1">
    <source>
        <dbReference type="EMBL" id="EAR15441.1"/>
    </source>
</evidence>
<accession>A4CKP2</accession>
<proteinExistence type="predicted"/>
<dbReference type="KEGG" id="rbi:RB2501_13974"/>
<dbReference type="Proteomes" id="UP000009049">
    <property type="component" value="Chromosome"/>
</dbReference>
<evidence type="ECO:0000313" key="2">
    <source>
        <dbReference type="Proteomes" id="UP000009049"/>
    </source>
</evidence>
<dbReference type="AlphaFoldDB" id="A4CKP2"/>
<name>A4CKP2_ROBBH</name>
<sequence>MSQFGLMPKEDATDRIFAIMASRFSLGSLS</sequence>
<dbReference type="EMBL" id="CP001712">
    <property type="protein sequence ID" value="EAR15441.1"/>
    <property type="molecule type" value="Genomic_DNA"/>
</dbReference>
<keyword evidence="2" id="KW-1185">Reference proteome</keyword>
<dbReference type="STRING" id="313596.RB2501_13974"/>
<reference evidence="1 2" key="1">
    <citation type="journal article" date="2009" name="J. Bacteriol.">
        <title>Complete genome sequence of Robiginitalea biformata HTCC2501.</title>
        <authorList>
            <person name="Oh H.M."/>
            <person name="Giovannoni S.J."/>
            <person name="Lee K."/>
            <person name="Ferriera S."/>
            <person name="Johnson J."/>
            <person name="Cho J.C."/>
        </authorList>
    </citation>
    <scope>NUCLEOTIDE SEQUENCE [LARGE SCALE GENOMIC DNA]</scope>
    <source>
        <strain evidence="2">ATCC BAA-864 / HTCC2501 / KCTC 12146</strain>
    </source>
</reference>
<organism evidence="1 2">
    <name type="scientific">Robiginitalea biformata (strain ATCC BAA-864 / DSM 15991 / KCTC 12146 / HTCC2501)</name>
    <dbReference type="NCBI Taxonomy" id="313596"/>
    <lineage>
        <taxon>Bacteria</taxon>
        <taxon>Pseudomonadati</taxon>
        <taxon>Bacteroidota</taxon>
        <taxon>Flavobacteriia</taxon>
        <taxon>Flavobacteriales</taxon>
        <taxon>Flavobacteriaceae</taxon>
        <taxon>Robiginitalea</taxon>
    </lineage>
</organism>
<dbReference type="HOGENOM" id="CLU_3405175_0_0_10"/>
<protein>
    <submittedName>
        <fullName evidence="1">Uncharacterized protein</fullName>
    </submittedName>
</protein>
<gene>
    <name evidence="1" type="ordered locus">RB2501_13974</name>
</gene>